<reference evidence="1 2" key="1">
    <citation type="submission" date="2024-04" db="EMBL/GenBank/DDBJ databases">
        <title>Draft genome sequence of Pseudophaeobacter arcticus NBRC 116598.</title>
        <authorList>
            <person name="Miyakawa T."/>
            <person name="Kusuya Y."/>
            <person name="Miura T."/>
        </authorList>
    </citation>
    <scope>NUCLEOTIDE SEQUENCE [LARGE SCALE GENOMIC DNA]</scope>
    <source>
        <strain evidence="1 2">SU-CL00105</strain>
    </source>
</reference>
<evidence type="ECO:0000313" key="2">
    <source>
        <dbReference type="Proteomes" id="UP001441944"/>
    </source>
</evidence>
<evidence type="ECO:0000313" key="1">
    <source>
        <dbReference type="EMBL" id="GAA6197950.1"/>
    </source>
</evidence>
<accession>A0ABQ0AQ28</accession>
<protein>
    <submittedName>
        <fullName evidence="1">Uncharacterized protein</fullName>
    </submittedName>
</protein>
<organism evidence="1 2">
    <name type="scientific">Pseudophaeobacter arcticus</name>
    <dbReference type="NCBI Taxonomy" id="385492"/>
    <lineage>
        <taxon>Bacteria</taxon>
        <taxon>Pseudomonadati</taxon>
        <taxon>Pseudomonadota</taxon>
        <taxon>Alphaproteobacteria</taxon>
        <taxon>Rhodobacterales</taxon>
        <taxon>Paracoccaceae</taxon>
        <taxon>Pseudophaeobacter</taxon>
    </lineage>
</organism>
<dbReference type="Gene3D" id="3.40.50.1820">
    <property type="entry name" value="alpha/beta hydrolase"/>
    <property type="match status" value="1"/>
</dbReference>
<keyword evidence="2" id="KW-1185">Reference proteome</keyword>
<gene>
    <name evidence="1" type="ORF">NBRC116598_33950</name>
</gene>
<comment type="caution">
    <text evidence="1">The sequence shown here is derived from an EMBL/GenBank/DDBJ whole genome shotgun (WGS) entry which is preliminary data.</text>
</comment>
<sequence length="328" mass="36530">MISLDRKIKLLQNFLLKWDGEVVDTDERLIRLLNKDGTRPPLIWCFNAEQEPAALAKALGPDQPLIALRSLNIVSDFKKKAIAEDTEIAQHYVKGLLKHFDLSRCWVGGNCQGATVAAEIAALLLTEGKDVAAYFCLEWTPFMPLPTRCVLLFGETSEEYNPFLRGEDPWPQWRSMFASARCEIIPGGHGTYFSENSVDNLASILTEEMSTAPKPPASSQETGLIWSKDPSDVVHVNQRIDIEVTSPEKLSAETTIYAVWIPLMPGGVQKTGVYELQIEQGGCSVSLPAPEEPGNWTLQLFLCRTEQGPQSWQSDLLQVWPTELVSDL</sequence>
<dbReference type="SUPFAM" id="SSF53474">
    <property type="entry name" value="alpha/beta-Hydrolases"/>
    <property type="match status" value="1"/>
</dbReference>
<proteinExistence type="predicted"/>
<name>A0ABQ0AQ28_9RHOB</name>
<dbReference type="InterPro" id="IPR029058">
    <property type="entry name" value="AB_hydrolase_fold"/>
</dbReference>
<dbReference type="EMBL" id="BAABWU010000016">
    <property type="protein sequence ID" value="GAA6197950.1"/>
    <property type="molecule type" value="Genomic_DNA"/>
</dbReference>
<dbReference type="Proteomes" id="UP001441944">
    <property type="component" value="Unassembled WGS sequence"/>
</dbReference>